<evidence type="ECO:0000259" key="9">
    <source>
        <dbReference type="PROSITE" id="PS51144"/>
    </source>
</evidence>
<dbReference type="Proteomes" id="UP000276133">
    <property type="component" value="Unassembled WGS sequence"/>
</dbReference>
<name>A0A3M7SXA5_BRAPC</name>
<keyword evidence="6 8" id="KW-0456">Lyase</keyword>
<dbReference type="OrthoDB" id="429145at2759"/>
<dbReference type="PANTHER" id="PTHR18952:SF265">
    <property type="entry name" value="CARBONIC ANHYDRASE"/>
    <property type="match status" value="1"/>
</dbReference>
<reference evidence="10 11" key="1">
    <citation type="journal article" date="2018" name="Sci. Rep.">
        <title>Genomic signatures of local adaptation to the degree of environmental predictability in rotifers.</title>
        <authorList>
            <person name="Franch-Gras L."/>
            <person name="Hahn C."/>
            <person name="Garcia-Roger E.M."/>
            <person name="Carmona M.J."/>
            <person name="Serra M."/>
            <person name="Gomez A."/>
        </authorList>
    </citation>
    <scope>NUCLEOTIDE SEQUENCE [LARGE SCALE GENOMIC DNA]</scope>
    <source>
        <strain evidence="10">HYR1</strain>
    </source>
</reference>
<dbReference type="InterPro" id="IPR023561">
    <property type="entry name" value="Carbonic_anhydrase_a-class"/>
</dbReference>
<dbReference type="Pfam" id="PF00194">
    <property type="entry name" value="Carb_anhydrase"/>
    <property type="match status" value="1"/>
</dbReference>
<dbReference type="EC" id="4.2.1.1" evidence="3 8"/>
<dbReference type="EMBL" id="REGN01000642">
    <property type="protein sequence ID" value="RNA40423.1"/>
    <property type="molecule type" value="Genomic_DNA"/>
</dbReference>
<dbReference type="PANTHER" id="PTHR18952">
    <property type="entry name" value="CARBONIC ANHYDRASE"/>
    <property type="match status" value="1"/>
</dbReference>
<evidence type="ECO:0000256" key="4">
    <source>
        <dbReference type="ARBA" id="ARBA00022723"/>
    </source>
</evidence>
<accession>A0A3M7SXA5</accession>
<sequence length="292" mass="34242">NILKGEPKSAHWNYESEGPDFWKEEFLNCRGEKQSPIDIAPDYLKYDPNLKPLNFINYEKYSNWNVSHNGHTVTVKNVNDEIFSINGSDFNKKFNLLQFHFHWGYNNFQGSEHQIDGEKFPLEMHLVHKSTDGNYTVLGFLFKLSSERNKALDSLLYGVDVARKAGFWQNVSFQLKSFLPDLKNLDYYRYIGSLTTPPCSEGIIWNVFTTYINISSDQMEHFRRNQLRINFRDPQKIFNRDIYTSFKVETGKLAKSHFGQQCIIHNQSKRLKSFIIGTILPVFCAMLYKFIN</sequence>
<evidence type="ECO:0000256" key="3">
    <source>
        <dbReference type="ARBA" id="ARBA00012925"/>
    </source>
</evidence>
<evidence type="ECO:0000256" key="6">
    <source>
        <dbReference type="ARBA" id="ARBA00023239"/>
    </source>
</evidence>
<dbReference type="GO" id="GO:0008270">
    <property type="term" value="F:zinc ion binding"/>
    <property type="evidence" value="ECO:0007669"/>
    <property type="project" value="UniProtKB-UniRule"/>
</dbReference>
<dbReference type="InterPro" id="IPR001148">
    <property type="entry name" value="CA_dom"/>
</dbReference>
<evidence type="ECO:0000256" key="1">
    <source>
        <dbReference type="ARBA" id="ARBA00002904"/>
    </source>
</evidence>
<dbReference type="AlphaFoldDB" id="A0A3M7SXA5"/>
<comment type="catalytic activity">
    <reaction evidence="7 8">
        <text>hydrogencarbonate + H(+) = CO2 + H2O</text>
        <dbReference type="Rhea" id="RHEA:10748"/>
        <dbReference type="ChEBI" id="CHEBI:15377"/>
        <dbReference type="ChEBI" id="CHEBI:15378"/>
        <dbReference type="ChEBI" id="CHEBI:16526"/>
        <dbReference type="ChEBI" id="CHEBI:17544"/>
        <dbReference type="EC" id="4.2.1.1"/>
    </reaction>
</comment>
<dbReference type="SMART" id="SM01057">
    <property type="entry name" value="Carb_anhydrase"/>
    <property type="match status" value="1"/>
</dbReference>
<evidence type="ECO:0000256" key="2">
    <source>
        <dbReference type="ARBA" id="ARBA00010718"/>
    </source>
</evidence>
<dbReference type="PROSITE" id="PS51144">
    <property type="entry name" value="ALPHA_CA_2"/>
    <property type="match status" value="1"/>
</dbReference>
<dbReference type="InterPro" id="IPR036398">
    <property type="entry name" value="CA_dom_sf"/>
</dbReference>
<comment type="cofactor">
    <cofactor evidence="8">
        <name>Zn(2+)</name>
        <dbReference type="ChEBI" id="CHEBI:29105"/>
    </cofactor>
</comment>
<protein>
    <recommendedName>
        <fullName evidence="3 8">Carbonic anhydrase</fullName>
        <ecNumber evidence="3 8">4.2.1.1</ecNumber>
    </recommendedName>
</protein>
<dbReference type="Gene3D" id="3.10.200.10">
    <property type="entry name" value="Alpha carbonic anhydrase"/>
    <property type="match status" value="1"/>
</dbReference>
<feature type="non-terminal residue" evidence="10">
    <location>
        <position position="1"/>
    </location>
</feature>
<dbReference type="GO" id="GO:0004089">
    <property type="term" value="F:carbonate dehydratase activity"/>
    <property type="evidence" value="ECO:0007669"/>
    <property type="project" value="UniProtKB-UniRule"/>
</dbReference>
<feature type="domain" description="Alpha-carbonic anhydrase" evidence="9">
    <location>
        <begin position="10"/>
        <end position="246"/>
    </location>
</feature>
<gene>
    <name evidence="10" type="ORF">BpHYR1_013641</name>
</gene>
<dbReference type="PROSITE" id="PS00162">
    <property type="entry name" value="ALPHA_CA_1"/>
    <property type="match status" value="1"/>
</dbReference>
<keyword evidence="11" id="KW-1185">Reference proteome</keyword>
<keyword evidence="5 8" id="KW-0862">Zinc</keyword>
<dbReference type="STRING" id="10195.A0A3M7SXA5"/>
<comment type="function">
    <text evidence="1 8">Reversible hydration of carbon dioxide.</text>
</comment>
<evidence type="ECO:0000256" key="5">
    <source>
        <dbReference type="ARBA" id="ARBA00022833"/>
    </source>
</evidence>
<comment type="similarity">
    <text evidence="2 8">Belongs to the alpha-carbonic anhydrase family.</text>
</comment>
<organism evidence="10 11">
    <name type="scientific">Brachionus plicatilis</name>
    <name type="common">Marine rotifer</name>
    <name type="synonym">Brachionus muelleri</name>
    <dbReference type="NCBI Taxonomy" id="10195"/>
    <lineage>
        <taxon>Eukaryota</taxon>
        <taxon>Metazoa</taxon>
        <taxon>Spiralia</taxon>
        <taxon>Gnathifera</taxon>
        <taxon>Rotifera</taxon>
        <taxon>Eurotatoria</taxon>
        <taxon>Monogononta</taxon>
        <taxon>Pseudotrocha</taxon>
        <taxon>Ploima</taxon>
        <taxon>Brachionidae</taxon>
        <taxon>Brachionus</taxon>
    </lineage>
</organism>
<dbReference type="GO" id="GO:0005886">
    <property type="term" value="C:plasma membrane"/>
    <property type="evidence" value="ECO:0007669"/>
    <property type="project" value="TreeGrafter"/>
</dbReference>
<evidence type="ECO:0000256" key="8">
    <source>
        <dbReference type="RuleBase" id="RU367011"/>
    </source>
</evidence>
<dbReference type="InterPro" id="IPR018338">
    <property type="entry name" value="Carbonic_anhydrase_a-class_CS"/>
</dbReference>
<dbReference type="CDD" id="cd00326">
    <property type="entry name" value="alpha_CA"/>
    <property type="match status" value="1"/>
</dbReference>
<evidence type="ECO:0000256" key="7">
    <source>
        <dbReference type="ARBA" id="ARBA00048348"/>
    </source>
</evidence>
<dbReference type="SUPFAM" id="SSF51069">
    <property type="entry name" value="Carbonic anhydrase"/>
    <property type="match status" value="1"/>
</dbReference>
<proteinExistence type="inferred from homology"/>
<evidence type="ECO:0000313" key="10">
    <source>
        <dbReference type="EMBL" id="RNA40423.1"/>
    </source>
</evidence>
<comment type="caution">
    <text evidence="10">The sequence shown here is derived from an EMBL/GenBank/DDBJ whole genome shotgun (WGS) entry which is preliminary data.</text>
</comment>
<keyword evidence="4 8" id="KW-0479">Metal-binding</keyword>
<evidence type="ECO:0000313" key="11">
    <source>
        <dbReference type="Proteomes" id="UP000276133"/>
    </source>
</evidence>